<organism evidence="1 2">
    <name type="scientific">Thalassotalea insulae</name>
    <dbReference type="NCBI Taxonomy" id="2056778"/>
    <lineage>
        <taxon>Bacteria</taxon>
        <taxon>Pseudomonadati</taxon>
        <taxon>Pseudomonadota</taxon>
        <taxon>Gammaproteobacteria</taxon>
        <taxon>Alteromonadales</taxon>
        <taxon>Colwelliaceae</taxon>
        <taxon>Thalassotalea</taxon>
    </lineage>
</organism>
<dbReference type="Proteomes" id="UP001157186">
    <property type="component" value="Unassembled WGS sequence"/>
</dbReference>
<keyword evidence="2" id="KW-1185">Reference proteome</keyword>
<proteinExistence type="predicted"/>
<evidence type="ECO:0000313" key="2">
    <source>
        <dbReference type="Proteomes" id="UP001157186"/>
    </source>
</evidence>
<evidence type="ECO:0000313" key="1">
    <source>
        <dbReference type="EMBL" id="GLX79249.1"/>
    </source>
</evidence>
<protein>
    <submittedName>
        <fullName evidence="1">Uncharacterized protein</fullName>
    </submittedName>
</protein>
<dbReference type="RefSeq" id="WP_284245152.1">
    <property type="nucleotide sequence ID" value="NZ_BSST01000001.1"/>
</dbReference>
<dbReference type="EMBL" id="BSST01000001">
    <property type="protein sequence ID" value="GLX79249.1"/>
    <property type="molecule type" value="Genomic_DNA"/>
</dbReference>
<sequence length="375" mass="42078">MPKMLNSLAKSVILLLQNHISRLGYTPVIHFEWEGCYRSHNGSKAVNFSQINQRLQQMDIGGKLIPEYWAHQWEYVSLFNGQSPLMEAEYLTQAMTCLPKLFAEQGIEQTLIKPVVWAGDKGKLAQGCENIFSDDGRAVHIPNAIQMNISVNNALGKNIVTDGGFGEYLQYCFLRSSLACSLLYLPEEEAFERFALKSKYGLADELCSPSDISGGHQGSVALYKKYGKHNQSMGETPLVYDHLHQVIVSEHLWQQTARIEHRLGASSVFYNPYINVIYALVNIIDALQAYKETSCQALTPEVFEPIALPLSLYCQQDAPGAITLFAQDNWFADAIDKVEQSEMQSSDNSQQPGSMVGTRLKSAILDRYQRPKIII</sequence>
<comment type="caution">
    <text evidence="1">The sequence shown here is derived from an EMBL/GenBank/DDBJ whole genome shotgun (WGS) entry which is preliminary data.</text>
</comment>
<name>A0ABQ6GV76_9GAMM</name>
<gene>
    <name evidence="1" type="ORF">tinsulaeT_25890</name>
</gene>
<reference evidence="1 2" key="1">
    <citation type="submission" date="2023-03" db="EMBL/GenBank/DDBJ databases">
        <title>Draft genome sequence of Thalassotalea insulae KCTC 62186T.</title>
        <authorList>
            <person name="Sawabe T."/>
        </authorList>
    </citation>
    <scope>NUCLEOTIDE SEQUENCE [LARGE SCALE GENOMIC DNA]</scope>
    <source>
        <strain evidence="1 2">KCTC 62186</strain>
    </source>
</reference>
<accession>A0ABQ6GV76</accession>